<name>A0A072TJV3_MEDTR</name>
<dbReference type="Pfam" id="PF18323">
    <property type="entry name" value="CSN5_C"/>
    <property type="match status" value="1"/>
</dbReference>
<evidence type="ECO:0000313" key="5">
    <source>
        <dbReference type="Proteomes" id="UP000002051"/>
    </source>
</evidence>
<dbReference type="PANTHER" id="PTHR37242:SF1">
    <property type="entry name" value="OS09G0569450 PROTEIN"/>
    <property type="match status" value="1"/>
</dbReference>
<reference evidence="3 5" key="1">
    <citation type="journal article" date="2011" name="Nature">
        <title>The Medicago genome provides insight into the evolution of rhizobial symbioses.</title>
        <authorList>
            <person name="Young N.D."/>
            <person name="Debelle F."/>
            <person name="Oldroyd G.E."/>
            <person name="Geurts R."/>
            <person name="Cannon S.B."/>
            <person name="Udvardi M.K."/>
            <person name="Benedito V.A."/>
            <person name="Mayer K.F."/>
            <person name="Gouzy J."/>
            <person name="Schoof H."/>
            <person name="Van de Peer Y."/>
            <person name="Proost S."/>
            <person name="Cook D.R."/>
            <person name="Meyers B.C."/>
            <person name="Spannagl M."/>
            <person name="Cheung F."/>
            <person name="De Mita S."/>
            <person name="Krishnakumar V."/>
            <person name="Gundlach H."/>
            <person name="Zhou S."/>
            <person name="Mudge J."/>
            <person name="Bharti A.K."/>
            <person name="Murray J.D."/>
            <person name="Naoumkina M.A."/>
            <person name="Rosen B."/>
            <person name="Silverstein K.A."/>
            <person name="Tang H."/>
            <person name="Rombauts S."/>
            <person name="Zhao P.X."/>
            <person name="Zhou P."/>
            <person name="Barbe V."/>
            <person name="Bardou P."/>
            <person name="Bechner M."/>
            <person name="Bellec A."/>
            <person name="Berger A."/>
            <person name="Berges H."/>
            <person name="Bidwell S."/>
            <person name="Bisseling T."/>
            <person name="Choisne N."/>
            <person name="Couloux A."/>
            <person name="Denny R."/>
            <person name="Deshpande S."/>
            <person name="Dai X."/>
            <person name="Doyle J.J."/>
            <person name="Dudez A.M."/>
            <person name="Farmer A.D."/>
            <person name="Fouteau S."/>
            <person name="Franken C."/>
            <person name="Gibelin C."/>
            <person name="Gish J."/>
            <person name="Goldstein S."/>
            <person name="Gonzalez A.J."/>
            <person name="Green P.J."/>
            <person name="Hallab A."/>
            <person name="Hartog M."/>
            <person name="Hua A."/>
            <person name="Humphray S.J."/>
            <person name="Jeong D.H."/>
            <person name="Jing Y."/>
            <person name="Jocker A."/>
            <person name="Kenton S.M."/>
            <person name="Kim D.J."/>
            <person name="Klee K."/>
            <person name="Lai H."/>
            <person name="Lang C."/>
            <person name="Lin S."/>
            <person name="Macmil S.L."/>
            <person name="Magdelenat G."/>
            <person name="Matthews L."/>
            <person name="McCorrison J."/>
            <person name="Monaghan E.L."/>
            <person name="Mun J.H."/>
            <person name="Najar F.Z."/>
            <person name="Nicholson C."/>
            <person name="Noirot C."/>
            <person name="O'Bleness M."/>
            <person name="Paule C.R."/>
            <person name="Poulain J."/>
            <person name="Prion F."/>
            <person name="Qin B."/>
            <person name="Qu C."/>
            <person name="Retzel E.F."/>
            <person name="Riddle C."/>
            <person name="Sallet E."/>
            <person name="Samain S."/>
            <person name="Samson N."/>
            <person name="Sanders I."/>
            <person name="Saurat O."/>
            <person name="Scarpelli C."/>
            <person name="Schiex T."/>
            <person name="Segurens B."/>
            <person name="Severin A.J."/>
            <person name="Sherrier D.J."/>
            <person name="Shi R."/>
            <person name="Sims S."/>
            <person name="Singer S.R."/>
            <person name="Sinharoy S."/>
            <person name="Sterck L."/>
            <person name="Viollet A."/>
            <person name="Wang B.B."/>
            <person name="Wang K."/>
            <person name="Wang M."/>
            <person name="Wang X."/>
            <person name="Warfsmann J."/>
            <person name="Weissenbach J."/>
            <person name="White D.D."/>
            <person name="White J.D."/>
            <person name="Wiley G.B."/>
            <person name="Wincker P."/>
            <person name="Xing Y."/>
            <person name="Yang L."/>
            <person name="Yao Z."/>
            <person name="Ying F."/>
            <person name="Zhai J."/>
            <person name="Zhou L."/>
            <person name="Zuber A."/>
            <person name="Denarie J."/>
            <person name="Dixon R.A."/>
            <person name="May G.D."/>
            <person name="Schwartz D.C."/>
            <person name="Rogers J."/>
            <person name="Quetier F."/>
            <person name="Town C.D."/>
            <person name="Roe B.A."/>
        </authorList>
    </citation>
    <scope>NUCLEOTIDE SEQUENCE [LARGE SCALE GENOMIC DNA]</scope>
    <source>
        <strain evidence="3">A17</strain>
        <strain evidence="4 5">cv. Jemalong A17</strain>
    </source>
</reference>
<organism evidence="3 5">
    <name type="scientific">Medicago truncatula</name>
    <name type="common">Barrel medic</name>
    <name type="synonym">Medicago tribuloides</name>
    <dbReference type="NCBI Taxonomy" id="3880"/>
    <lineage>
        <taxon>Eukaryota</taxon>
        <taxon>Viridiplantae</taxon>
        <taxon>Streptophyta</taxon>
        <taxon>Embryophyta</taxon>
        <taxon>Tracheophyta</taxon>
        <taxon>Spermatophyta</taxon>
        <taxon>Magnoliopsida</taxon>
        <taxon>eudicotyledons</taxon>
        <taxon>Gunneridae</taxon>
        <taxon>Pentapetalae</taxon>
        <taxon>rosids</taxon>
        <taxon>fabids</taxon>
        <taxon>Fabales</taxon>
        <taxon>Fabaceae</taxon>
        <taxon>Papilionoideae</taxon>
        <taxon>50 kb inversion clade</taxon>
        <taxon>NPAAA clade</taxon>
        <taxon>Hologalegina</taxon>
        <taxon>IRL clade</taxon>
        <taxon>Trifolieae</taxon>
        <taxon>Medicago</taxon>
    </lineage>
</organism>
<evidence type="ECO:0000259" key="2">
    <source>
        <dbReference type="Pfam" id="PF18323"/>
    </source>
</evidence>
<dbReference type="PANTHER" id="PTHR37242">
    <property type="entry name" value="OS09G0569450 PROTEIN"/>
    <property type="match status" value="1"/>
</dbReference>
<evidence type="ECO:0000313" key="3">
    <source>
        <dbReference type="EMBL" id="KEH17814.1"/>
    </source>
</evidence>
<sequence length="147" mass="17059">MAEEEEQEHPSNKNEQEQEQEQEQNLPPSSDPPLPFDPSRMVGIIKRKALIKDLAVAYHNECLHYCQELLELQTKWEEDIFISYPRELMEEKEESPLAKITRDSAKITVEQVHGLMSQVIKDILFNSVHQANKSRTETSDPEPMIES</sequence>
<dbReference type="Proteomes" id="UP000002051">
    <property type="component" value="Chromosome 8"/>
</dbReference>
<feature type="region of interest" description="Disordered" evidence="1">
    <location>
        <begin position="1"/>
        <end position="39"/>
    </location>
</feature>
<protein>
    <recommendedName>
        <fullName evidence="2">Cop9 signalosome subunit 5 C-terminal domain-containing protein</fullName>
    </recommendedName>
</protein>
<dbReference type="EnsemblPlants" id="KEH17814">
    <property type="protein sequence ID" value="KEH17814"/>
    <property type="gene ID" value="MTR_8g006645"/>
</dbReference>
<evidence type="ECO:0000256" key="1">
    <source>
        <dbReference type="SAM" id="MobiDB-lite"/>
    </source>
</evidence>
<dbReference type="EMBL" id="CM001224">
    <property type="protein sequence ID" value="KEH17814.1"/>
    <property type="molecule type" value="Genomic_DNA"/>
</dbReference>
<accession>A0A072TJV3</accession>
<keyword evidence="5" id="KW-1185">Reference proteome</keyword>
<gene>
    <name evidence="3" type="ordered locus">MTR_8g006645</name>
</gene>
<dbReference type="STRING" id="3880.A0A072TJV3"/>
<dbReference type="HOGENOM" id="CLU_1888915_0_0_1"/>
<feature type="domain" description="Cop9 signalosome subunit 5 C-terminal" evidence="2">
    <location>
        <begin position="85"/>
        <end position="126"/>
    </location>
</feature>
<dbReference type="AlphaFoldDB" id="A0A072TJV3"/>
<proteinExistence type="predicted"/>
<dbReference type="InterPro" id="IPR040961">
    <property type="entry name" value="CSN5_C"/>
</dbReference>
<reference evidence="3 5" key="2">
    <citation type="journal article" date="2014" name="BMC Genomics">
        <title>An improved genome release (version Mt4.0) for the model legume Medicago truncatula.</title>
        <authorList>
            <person name="Tang H."/>
            <person name="Krishnakumar V."/>
            <person name="Bidwell S."/>
            <person name="Rosen B."/>
            <person name="Chan A."/>
            <person name="Zhou S."/>
            <person name="Gentzbittel L."/>
            <person name="Childs K.L."/>
            <person name="Yandell M."/>
            <person name="Gundlach H."/>
            <person name="Mayer K.F."/>
            <person name="Schwartz D.C."/>
            <person name="Town C.D."/>
        </authorList>
    </citation>
    <scope>GENOME REANNOTATION</scope>
    <source>
        <strain evidence="3">A17</strain>
        <strain evidence="4 5">cv. Jemalong A17</strain>
    </source>
</reference>
<evidence type="ECO:0000313" key="4">
    <source>
        <dbReference type="EnsemblPlants" id="KEH17814"/>
    </source>
</evidence>
<reference evidence="4" key="3">
    <citation type="submission" date="2015-04" db="UniProtKB">
        <authorList>
            <consortium name="EnsemblPlants"/>
        </authorList>
    </citation>
    <scope>IDENTIFICATION</scope>
    <source>
        <strain evidence="4">cv. Jemalong A17</strain>
    </source>
</reference>